<dbReference type="HAMAP" id="MF_00278">
    <property type="entry name" value="HisH"/>
    <property type="match status" value="1"/>
</dbReference>
<protein>
    <recommendedName>
        <fullName evidence="10">Imidazole glycerol phosphate synthase subunit HisH</fullName>
        <ecNumber evidence="10">4.3.2.10</ecNumber>
    </recommendedName>
    <alternativeName>
        <fullName evidence="10">IGP synthase glutaminase subunit</fullName>
        <ecNumber evidence="10">3.5.1.2</ecNumber>
    </alternativeName>
    <alternativeName>
        <fullName evidence="10">IGP synthase subunit HisH</fullName>
    </alternativeName>
    <alternativeName>
        <fullName evidence="10">ImGP synthase subunit HisH</fullName>
        <shortName evidence="10">IGPS subunit HisH</shortName>
    </alternativeName>
</protein>
<dbReference type="RefSeq" id="WP_212694542.1">
    <property type="nucleotide sequence ID" value="NZ_CP058649.1"/>
</dbReference>
<keyword evidence="3 10" id="KW-0028">Amino-acid biosynthesis</keyword>
<keyword evidence="6 10" id="KW-0368">Histidine biosynthesis</keyword>
<evidence type="ECO:0000256" key="10">
    <source>
        <dbReference type="HAMAP-Rule" id="MF_00278"/>
    </source>
</evidence>
<comment type="function">
    <text evidence="10">IGPS catalyzes the conversion of PRFAR and glutamine to IGP, AICAR and glutamate. The HisH subunit catalyzes the hydrolysis of glutamine to glutamate and ammonia as part of the synthesis of IGP and AICAR. The resulting ammonia molecule is channeled to the active site of HisF.</text>
</comment>
<keyword evidence="14" id="KW-1185">Reference proteome</keyword>
<feature type="active site" description="Nucleophile" evidence="10 11">
    <location>
        <position position="80"/>
    </location>
</feature>
<organism evidence="13 14">
    <name type="scientific">Vallitalea pronyensis</name>
    <dbReference type="NCBI Taxonomy" id="1348613"/>
    <lineage>
        <taxon>Bacteria</taxon>
        <taxon>Bacillati</taxon>
        <taxon>Bacillota</taxon>
        <taxon>Clostridia</taxon>
        <taxon>Lachnospirales</taxon>
        <taxon>Vallitaleaceae</taxon>
        <taxon>Vallitalea</taxon>
    </lineage>
</organism>
<dbReference type="PANTHER" id="PTHR42701">
    <property type="entry name" value="IMIDAZOLE GLYCEROL PHOSPHATE SYNTHASE SUBUNIT HISH"/>
    <property type="match status" value="1"/>
</dbReference>
<evidence type="ECO:0000256" key="4">
    <source>
        <dbReference type="ARBA" id="ARBA00022801"/>
    </source>
</evidence>
<dbReference type="SUPFAM" id="SSF52317">
    <property type="entry name" value="Class I glutamine amidotransferase-like"/>
    <property type="match status" value="1"/>
</dbReference>
<keyword evidence="7 10" id="KW-0456">Lyase</keyword>
<dbReference type="GO" id="GO:0000105">
    <property type="term" value="P:L-histidine biosynthetic process"/>
    <property type="evidence" value="ECO:0007669"/>
    <property type="project" value="UniProtKB-UniRule"/>
</dbReference>
<name>A0A8J8MLB6_9FIRM</name>
<dbReference type="KEGG" id="vpy:HZI73_16820"/>
<dbReference type="UniPathway" id="UPA00031">
    <property type="reaction ID" value="UER00010"/>
</dbReference>
<proteinExistence type="inferred from homology"/>
<feature type="active site" evidence="10 11">
    <location>
        <position position="182"/>
    </location>
</feature>
<reference evidence="13" key="1">
    <citation type="submission" date="2020-07" db="EMBL/GenBank/DDBJ databases">
        <title>Vallitalea pronyensis genome.</title>
        <authorList>
            <person name="Postec A."/>
        </authorList>
    </citation>
    <scope>NUCLEOTIDE SEQUENCE</scope>
    <source>
        <strain evidence="13">FatNI3</strain>
    </source>
</reference>
<dbReference type="EC" id="4.3.2.10" evidence="10"/>
<evidence type="ECO:0000259" key="12">
    <source>
        <dbReference type="Pfam" id="PF00117"/>
    </source>
</evidence>
<dbReference type="PANTHER" id="PTHR42701:SF1">
    <property type="entry name" value="IMIDAZOLE GLYCEROL PHOSPHATE SYNTHASE SUBUNIT HISH"/>
    <property type="match status" value="1"/>
</dbReference>
<evidence type="ECO:0000313" key="13">
    <source>
        <dbReference type="EMBL" id="QUI23855.1"/>
    </source>
</evidence>
<dbReference type="AlphaFoldDB" id="A0A8J8MLB6"/>
<keyword evidence="5 10" id="KW-0315">Glutamine amidotransferase</keyword>
<evidence type="ECO:0000256" key="8">
    <source>
        <dbReference type="ARBA" id="ARBA00047838"/>
    </source>
</evidence>
<dbReference type="Gene3D" id="3.40.50.880">
    <property type="match status" value="1"/>
</dbReference>
<dbReference type="NCBIfam" id="TIGR01855">
    <property type="entry name" value="IMP_synth_hisH"/>
    <property type="match status" value="1"/>
</dbReference>
<evidence type="ECO:0000256" key="2">
    <source>
        <dbReference type="ARBA" id="ARBA00011152"/>
    </source>
</evidence>
<evidence type="ECO:0000256" key="5">
    <source>
        <dbReference type="ARBA" id="ARBA00022962"/>
    </source>
</evidence>
<evidence type="ECO:0000256" key="9">
    <source>
        <dbReference type="ARBA" id="ARBA00049534"/>
    </source>
</evidence>
<evidence type="ECO:0000256" key="11">
    <source>
        <dbReference type="PIRSR" id="PIRSR000495-1"/>
    </source>
</evidence>
<dbReference type="GO" id="GO:0016829">
    <property type="term" value="F:lyase activity"/>
    <property type="evidence" value="ECO:0007669"/>
    <property type="project" value="UniProtKB-KW"/>
</dbReference>
<dbReference type="InterPro" id="IPR029062">
    <property type="entry name" value="Class_I_gatase-like"/>
</dbReference>
<dbReference type="Pfam" id="PF00117">
    <property type="entry name" value="GATase"/>
    <property type="match status" value="1"/>
</dbReference>
<dbReference type="PIRSF" id="PIRSF000495">
    <property type="entry name" value="Amidotransf_hisH"/>
    <property type="match status" value="1"/>
</dbReference>
<gene>
    <name evidence="10 13" type="primary">hisH</name>
    <name evidence="13" type="ORF">HZI73_16820</name>
</gene>
<evidence type="ECO:0000256" key="1">
    <source>
        <dbReference type="ARBA" id="ARBA00005091"/>
    </source>
</evidence>
<keyword evidence="10" id="KW-0963">Cytoplasm</keyword>
<dbReference type="CDD" id="cd01748">
    <property type="entry name" value="GATase1_IGP_Synthase"/>
    <property type="match status" value="1"/>
</dbReference>
<comment type="pathway">
    <text evidence="1 10">Amino-acid biosynthesis; L-histidine biosynthesis; L-histidine from 5-phospho-alpha-D-ribose 1-diphosphate: step 5/9.</text>
</comment>
<dbReference type="GO" id="GO:0005737">
    <property type="term" value="C:cytoplasm"/>
    <property type="evidence" value="ECO:0007669"/>
    <property type="project" value="UniProtKB-SubCell"/>
</dbReference>
<comment type="catalytic activity">
    <reaction evidence="8 10">
        <text>5-[(5-phospho-1-deoxy-D-ribulos-1-ylimino)methylamino]-1-(5-phospho-beta-D-ribosyl)imidazole-4-carboxamide + L-glutamine = D-erythro-1-(imidazol-4-yl)glycerol 3-phosphate + 5-amino-1-(5-phospho-beta-D-ribosyl)imidazole-4-carboxamide + L-glutamate + H(+)</text>
        <dbReference type="Rhea" id="RHEA:24793"/>
        <dbReference type="ChEBI" id="CHEBI:15378"/>
        <dbReference type="ChEBI" id="CHEBI:29985"/>
        <dbReference type="ChEBI" id="CHEBI:58278"/>
        <dbReference type="ChEBI" id="CHEBI:58359"/>
        <dbReference type="ChEBI" id="CHEBI:58475"/>
        <dbReference type="ChEBI" id="CHEBI:58525"/>
        <dbReference type="EC" id="4.3.2.10"/>
    </reaction>
</comment>
<dbReference type="GO" id="GO:0000107">
    <property type="term" value="F:imidazoleglycerol-phosphate synthase activity"/>
    <property type="evidence" value="ECO:0007669"/>
    <property type="project" value="UniProtKB-UniRule"/>
</dbReference>
<keyword evidence="4 10" id="KW-0378">Hydrolase</keyword>
<evidence type="ECO:0000256" key="7">
    <source>
        <dbReference type="ARBA" id="ARBA00023239"/>
    </source>
</evidence>
<evidence type="ECO:0000256" key="3">
    <source>
        <dbReference type="ARBA" id="ARBA00022605"/>
    </source>
</evidence>
<dbReference type="InterPro" id="IPR010139">
    <property type="entry name" value="Imidazole-glycPsynth_HisH"/>
</dbReference>
<sequence length="206" mass="22827">MIGVIDYKAGNAPSVLNALNKLNIDSKLITSEQDMKSVSGIILPGVGSAKATMESLRSMKILEKLEEMVVGEGKPFLGICIGLQVLFEFSEEGDTNCLGWLRGCVKRFPESRVRVPHIGWNGVKFNYEHPIISKINSNEFFYFVNSYYVVPNNNDIILGRTKYGLEFCTMVAHKNIFATQFHVEKSGLIGLQLLKNFAAVVGGDLC</sequence>
<dbReference type="InterPro" id="IPR017926">
    <property type="entry name" value="GATASE"/>
</dbReference>
<dbReference type="GO" id="GO:0004359">
    <property type="term" value="F:glutaminase activity"/>
    <property type="evidence" value="ECO:0007669"/>
    <property type="project" value="UniProtKB-EC"/>
</dbReference>
<dbReference type="EC" id="3.5.1.2" evidence="10"/>
<comment type="catalytic activity">
    <reaction evidence="9 10">
        <text>L-glutamine + H2O = L-glutamate + NH4(+)</text>
        <dbReference type="Rhea" id="RHEA:15889"/>
        <dbReference type="ChEBI" id="CHEBI:15377"/>
        <dbReference type="ChEBI" id="CHEBI:28938"/>
        <dbReference type="ChEBI" id="CHEBI:29985"/>
        <dbReference type="ChEBI" id="CHEBI:58359"/>
        <dbReference type="EC" id="3.5.1.2"/>
    </reaction>
</comment>
<dbReference type="PROSITE" id="PS51273">
    <property type="entry name" value="GATASE_TYPE_1"/>
    <property type="match status" value="1"/>
</dbReference>
<comment type="subunit">
    <text evidence="2 10">Heterodimer of HisH and HisF.</text>
</comment>
<accession>A0A8J8MLB6</accession>
<evidence type="ECO:0000256" key="6">
    <source>
        <dbReference type="ARBA" id="ARBA00023102"/>
    </source>
</evidence>
<dbReference type="Proteomes" id="UP000683246">
    <property type="component" value="Chromosome"/>
</dbReference>
<feature type="active site" evidence="10 11">
    <location>
        <position position="184"/>
    </location>
</feature>
<evidence type="ECO:0000313" key="14">
    <source>
        <dbReference type="Proteomes" id="UP000683246"/>
    </source>
</evidence>
<feature type="domain" description="Glutamine amidotransferase" evidence="12">
    <location>
        <begin position="4"/>
        <end position="197"/>
    </location>
</feature>
<comment type="subcellular location">
    <subcellularLocation>
        <location evidence="10">Cytoplasm</location>
    </subcellularLocation>
</comment>
<dbReference type="EMBL" id="CP058649">
    <property type="protein sequence ID" value="QUI23855.1"/>
    <property type="molecule type" value="Genomic_DNA"/>
</dbReference>